<dbReference type="InterPro" id="IPR036412">
    <property type="entry name" value="HAD-like_sf"/>
</dbReference>
<evidence type="ECO:0000256" key="11">
    <source>
        <dbReference type="ARBA" id="ARBA00049360"/>
    </source>
</evidence>
<dbReference type="SUPFAM" id="SSF81653">
    <property type="entry name" value="Calcium ATPase, transduction domain A"/>
    <property type="match status" value="1"/>
</dbReference>
<dbReference type="GO" id="GO:0046872">
    <property type="term" value="F:metal ion binding"/>
    <property type="evidence" value="ECO:0007669"/>
    <property type="project" value="UniProtKB-KW"/>
</dbReference>
<evidence type="ECO:0000259" key="13">
    <source>
        <dbReference type="SMART" id="SM00831"/>
    </source>
</evidence>
<dbReference type="InterPro" id="IPR008250">
    <property type="entry name" value="ATPase_P-typ_transduc_dom_A_sf"/>
</dbReference>
<keyword evidence="3" id="KW-1003">Cell membrane</keyword>
<evidence type="ECO:0000256" key="10">
    <source>
        <dbReference type="ARBA" id="ARBA00023136"/>
    </source>
</evidence>
<feature type="domain" description="Cation-transporting P-type ATPase N-terminal" evidence="13">
    <location>
        <begin position="17"/>
        <end position="90"/>
    </location>
</feature>
<dbReference type="SMART" id="SM00831">
    <property type="entry name" value="Cation_ATPase_N"/>
    <property type="match status" value="1"/>
</dbReference>
<dbReference type="SUPFAM" id="SSF81660">
    <property type="entry name" value="Metal cation-transporting ATPase, ATP-binding domain N"/>
    <property type="match status" value="1"/>
</dbReference>
<dbReference type="Gene3D" id="2.70.150.10">
    <property type="entry name" value="Calcium-transporting ATPase, cytoplasmic transduction domain A"/>
    <property type="match status" value="1"/>
</dbReference>
<dbReference type="InterPro" id="IPR023214">
    <property type="entry name" value="HAD_sf"/>
</dbReference>
<dbReference type="Pfam" id="PF13246">
    <property type="entry name" value="Cation_ATPase"/>
    <property type="match status" value="1"/>
</dbReference>
<evidence type="ECO:0000256" key="7">
    <source>
        <dbReference type="ARBA" id="ARBA00022840"/>
    </source>
</evidence>
<evidence type="ECO:0000256" key="12">
    <source>
        <dbReference type="ARBA" id="ARBA00069458"/>
    </source>
</evidence>
<comment type="caution">
    <text evidence="14">The sequence shown here is derived from an EMBL/GenBank/DDBJ whole genome shotgun (WGS) entry which is preliminary data.</text>
</comment>
<dbReference type="EMBL" id="MBQD01000008">
    <property type="protein sequence ID" value="OCL36707.1"/>
    <property type="molecule type" value="Genomic_DNA"/>
</dbReference>
<dbReference type="GO" id="GO:0016887">
    <property type="term" value="F:ATP hydrolysis activity"/>
    <property type="evidence" value="ECO:0007669"/>
    <property type="project" value="InterPro"/>
</dbReference>
<dbReference type="InterPro" id="IPR023298">
    <property type="entry name" value="ATPase_P-typ_TM_dom_sf"/>
</dbReference>
<dbReference type="Pfam" id="PF00122">
    <property type="entry name" value="E1-E2_ATPase"/>
    <property type="match status" value="1"/>
</dbReference>
<proteinExistence type="inferred from homology"/>
<dbReference type="SFLD" id="SFLDS00003">
    <property type="entry name" value="Haloacid_Dehalogenase"/>
    <property type="match status" value="1"/>
</dbReference>
<keyword evidence="7" id="KW-0067">ATP-binding</keyword>
<dbReference type="Proteomes" id="UP000093501">
    <property type="component" value="Unassembled WGS sequence"/>
</dbReference>
<evidence type="ECO:0000256" key="8">
    <source>
        <dbReference type="ARBA" id="ARBA00022967"/>
    </source>
</evidence>
<dbReference type="Gene3D" id="3.40.50.1000">
    <property type="entry name" value="HAD superfamily/HAD-like"/>
    <property type="match status" value="1"/>
</dbReference>
<dbReference type="PROSITE" id="PS00154">
    <property type="entry name" value="ATPASE_E1_E2"/>
    <property type="match status" value="1"/>
</dbReference>
<dbReference type="SFLD" id="SFLDG00002">
    <property type="entry name" value="C1.7:_P-type_atpase_like"/>
    <property type="match status" value="1"/>
</dbReference>
<dbReference type="PRINTS" id="PR00120">
    <property type="entry name" value="HATPASE"/>
</dbReference>
<keyword evidence="6" id="KW-0547">Nucleotide-binding</keyword>
<reference evidence="15" key="1">
    <citation type="submission" date="2016-07" db="EMBL/GenBank/DDBJ databases">
        <authorList>
            <person name="Florea S."/>
            <person name="Webb J.S."/>
            <person name="Jaromczyk J."/>
            <person name="Schardl C.L."/>
        </authorList>
    </citation>
    <scope>NUCLEOTIDE SEQUENCE [LARGE SCALE GENOMIC DNA]</scope>
    <source>
        <strain evidence="15">IPBSL-7</strain>
    </source>
</reference>
<keyword evidence="15" id="KW-1185">Reference proteome</keyword>
<dbReference type="SFLD" id="SFLDF00027">
    <property type="entry name" value="p-type_atpase"/>
    <property type="match status" value="1"/>
</dbReference>
<dbReference type="FunFam" id="3.40.50.1000:FF:000028">
    <property type="entry name" value="Calcium-transporting P-type ATPase, putative"/>
    <property type="match status" value="1"/>
</dbReference>
<keyword evidence="5" id="KW-0479">Metal-binding</keyword>
<dbReference type="InterPro" id="IPR004014">
    <property type="entry name" value="ATPase_P-typ_cation-transptr_N"/>
</dbReference>
<sequence length="911" mass="96453">MSIENLTADSPVETDPSWHVISVEDALERIDSRASGISTAEAEERLKRYGTNELVDRGGKPAWKILWEQFTSVMVLILIAATFLSLILGKFLEAGAIGGIVLMFALLGFYQEYRAEKAIAALRQMTVPTVRVRRDGVTVSVPARQVVPGDVVHLDAGTVVPADLRLLEVVSLRIQEAALTGESEAVDKKTTPLAGEDLPVGDRINMAFSGTEVTYGRGVGLVIATGMATQLGRIADLLQGVTSEQTPLQARLDHVGKQLALLGVVVAGVVAILGALGGETWSNLVLTAISVAVAVIPEGLPAVVTFTLAVGAQRMLRRNALVRKLPAVETLGSVTTICSDKTGTLTQNKMTVSTLVLPDGTWTPGGDAPSSAALVALAAGALCNNAEIRHVDGEGIKTIGDPTETCLLEAAQAGGIDVVTLRSVMARIGELPFDSERKRMSTRHAPLAGQVPELAQLPQDLDLIFVKGAVDGLLTRATGVFADGAIRALDDAARAWVEDTNKDLASRGQRVLGLAVRLIPPGRTPADPETDLVLVGVVGIIDPPRPEVAAAVATCQGAGIRPVMITGDHPLTAQAIARELGIGRDGGVLTGVELDRLDAEEFDHASRTVNVFARVSPEHKLRLVDSLQRHGQIVAMTGDGVNDAPALKKSDIGVAMGITGTDVSKEASDMVLRDDNFATIIAAVEEGRVIYDNLRRFVSFAVAGNLGKIIVMVGWPIPFLLLPFDGTAAVALLPLQLLWLNLMTDGLLGLAMGKEPAESKVMRRPPHVPGGSLWTGGLGRRTVWIGLVIGFVALGIGFWYHETGNPAWQSMLFTTLAFLQIGQAFATRSHHDSLTTIGWRSNTLLLWIAALVLALQLAALYTPLGVFLRLEPLGAVDLMIAAATGVGLLVLIESVKAVDRRRGVGISIGRH</sequence>
<keyword evidence="4" id="KW-0812">Transmembrane</keyword>
<evidence type="ECO:0000256" key="2">
    <source>
        <dbReference type="ARBA" id="ARBA00005675"/>
    </source>
</evidence>
<comment type="catalytic activity">
    <reaction evidence="11">
        <text>ATP + H2O = ADP + phosphate + H(+)</text>
        <dbReference type="Rhea" id="RHEA:13065"/>
        <dbReference type="ChEBI" id="CHEBI:15377"/>
        <dbReference type="ChEBI" id="CHEBI:15378"/>
        <dbReference type="ChEBI" id="CHEBI:30616"/>
        <dbReference type="ChEBI" id="CHEBI:43474"/>
        <dbReference type="ChEBI" id="CHEBI:456216"/>
    </reaction>
</comment>
<name>A0A1C0AQT7_9ACTN</name>
<dbReference type="RefSeq" id="WP_068750340.1">
    <property type="nucleotide sequence ID" value="NZ_LR214441.1"/>
</dbReference>
<dbReference type="GO" id="GO:0015662">
    <property type="term" value="F:P-type ion transporter activity"/>
    <property type="evidence" value="ECO:0007669"/>
    <property type="project" value="UniProtKB-ARBA"/>
</dbReference>
<dbReference type="InterPro" id="IPR006068">
    <property type="entry name" value="ATPase_P-typ_cation-transptr_C"/>
</dbReference>
<keyword evidence="10" id="KW-0472">Membrane</keyword>
<evidence type="ECO:0000256" key="6">
    <source>
        <dbReference type="ARBA" id="ARBA00022741"/>
    </source>
</evidence>
<dbReference type="Gene3D" id="1.20.1110.10">
    <property type="entry name" value="Calcium-transporting ATPase, transmembrane domain"/>
    <property type="match status" value="1"/>
</dbReference>
<comment type="similarity">
    <text evidence="2">Belongs to the cation transport ATPase (P-type) (TC 3.A.3) family. Type IIA subfamily.</text>
</comment>
<dbReference type="SUPFAM" id="SSF81665">
    <property type="entry name" value="Calcium ATPase, transmembrane domain M"/>
    <property type="match status" value="1"/>
</dbReference>
<dbReference type="Gene3D" id="3.40.1110.10">
    <property type="entry name" value="Calcium-transporting ATPase, cytoplasmic domain N"/>
    <property type="match status" value="1"/>
</dbReference>
<dbReference type="GO" id="GO:0019829">
    <property type="term" value="F:ATPase-coupled monoatomic cation transmembrane transporter activity"/>
    <property type="evidence" value="ECO:0007669"/>
    <property type="project" value="UniProtKB-ARBA"/>
</dbReference>
<dbReference type="SUPFAM" id="SSF56784">
    <property type="entry name" value="HAD-like"/>
    <property type="match status" value="1"/>
</dbReference>
<dbReference type="PANTHER" id="PTHR42861">
    <property type="entry name" value="CALCIUM-TRANSPORTING ATPASE"/>
    <property type="match status" value="1"/>
</dbReference>
<dbReference type="GO" id="GO:0140352">
    <property type="term" value="P:export from cell"/>
    <property type="evidence" value="ECO:0007669"/>
    <property type="project" value="UniProtKB-ARBA"/>
</dbReference>
<dbReference type="Pfam" id="PF00689">
    <property type="entry name" value="Cation_ATPase_C"/>
    <property type="match status" value="1"/>
</dbReference>
<dbReference type="InterPro" id="IPR059000">
    <property type="entry name" value="ATPase_P-type_domA"/>
</dbReference>
<evidence type="ECO:0000256" key="9">
    <source>
        <dbReference type="ARBA" id="ARBA00022989"/>
    </source>
</evidence>
<dbReference type="GO" id="GO:0005886">
    <property type="term" value="C:plasma membrane"/>
    <property type="evidence" value="ECO:0007669"/>
    <property type="project" value="UniProtKB-SubCell"/>
</dbReference>
<keyword evidence="8" id="KW-1278">Translocase</keyword>
<dbReference type="AlphaFoldDB" id="A0A1C0AQT7"/>
<dbReference type="PRINTS" id="PR00119">
    <property type="entry name" value="CATATPASE"/>
</dbReference>
<dbReference type="GO" id="GO:0005524">
    <property type="term" value="F:ATP binding"/>
    <property type="evidence" value="ECO:0007669"/>
    <property type="project" value="UniProtKB-KW"/>
</dbReference>
<accession>A0A1C0AQT7</accession>
<protein>
    <recommendedName>
        <fullName evidence="12">Probable cation-transporting ATPase F</fullName>
    </recommendedName>
</protein>
<dbReference type="InterPro" id="IPR001757">
    <property type="entry name" value="P_typ_ATPase"/>
</dbReference>
<evidence type="ECO:0000256" key="3">
    <source>
        <dbReference type="ARBA" id="ARBA00022475"/>
    </source>
</evidence>
<evidence type="ECO:0000313" key="14">
    <source>
        <dbReference type="EMBL" id="OCL36707.1"/>
    </source>
</evidence>
<evidence type="ECO:0000256" key="1">
    <source>
        <dbReference type="ARBA" id="ARBA00004651"/>
    </source>
</evidence>
<comment type="subcellular location">
    <subcellularLocation>
        <location evidence="1">Cell membrane</location>
        <topology evidence="1">Multi-pass membrane protein</topology>
    </subcellularLocation>
</comment>
<dbReference type="GO" id="GO:0098662">
    <property type="term" value="P:inorganic cation transmembrane transport"/>
    <property type="evidence" value="ECO:0007669"/>
    <property type="project" value="UniProtKB-ARBA"/>
</dbReference>
<dbReference type="GO" id="GO:0046873">
    <property type="term" value="F:metal ion transmembrane transporter activity"/>
    <property type="evidence" value="ECO:0007669"/>
    <property type="project" value="UniProtKB-ARBA"/>
</dbReference>
<dbReference type="Pfam" id="PF00690">
    <property type="entry name" value="Cation_ATPase_N"/>
    <property type="match status" value="1"/>
</dbReference>
<evidence type="ECO:0000313" key="15">
    <source>
        <dbReference type="Proteomes" id="UP000093501"/>
    </source>
</evidence>
<gene>
    <name evidence="14" type="ORF">BCR15_13835</name>
</gene>
<dbReference type="InterPro" id="IPR044492">
    <property type="entry name" value="P_typ_ATPase_HD_dom"/>
</dbReference>
<dbReference type="InterPro" id="IPR023299">
    <property type="entry name" value="ATPase_P-typ_cyto_dom_N"/>
</dbReference>
<keyword evidence="9" id="KW-1133">Transmembrane helix</keyword>
<organism evidence="14 15">
    <name type="scientific">Tessaracoccus lapidicaptus</name>
    <dbReference type="NCBI Taxonomy" id="1427523"/>
    <lineage>
        <taxon>Bacteria</taxon>
        <taxon>Bacillati</taxon>
        <taxon>Actinomycetota</taxon>
        <taxon>Actinomycetes</taxon>
        <taxon>Propionibacteriales</taxon>
        <taxon>Propionibacteriaceae</taxon>
        <taxon>Tessaracoccus</taxon>
    </lineage>
</organism>
<evidence type="ECO:0000256" key="5">
    <source>
        <dbReference type="ARBA" id="ARBA00022723"/>
    </source>
</evidence>
<dbReference type="NCBIfam" id="TIGR01494">
    <property type="entry name" value="ATPase_P-type"/>
    <property type="match status" value="3"/>
</dbReference>
<dbReference type="InterPro" id="IPR018303">
    <property type="entry name" value="ATPase_P-typ_P_site"/>
</dbReference>
<dbReference type="FunFam" id="2.70.150.10:FF:000016">
    <property type="entry name" value="Calcium-transporting P-type ATPase putative"/>
    <property type="match status" value="1"/>
</dbReference>
<evidence type="ECO:0000256" key="4">
    <source>
        <dbReference type="ARBA" id="ARBA00022692"/>
    </source>
</evidence>